<dbReference type="RefSeq" id="WP_239144091.1">
    <property type="nucleotide sequence ID" value="NZ_BOMT01000106.1"/>
</dbReference>
<keyword evidence="2" id="KW-1185">Reference proteome</keyword>
<dbReference type="Proteomes" id="UP000199645">
    <property type="component" value="Unassembled WGS sequence"/>
</dbReference>
<protein>
    <submittedName>
        <fullName evidence="1">Uncharacterized protein</fullName>
    </submittedName>
</protein>
<proteinExistence type="predicted"/>
<gene>
    <name evidence="1" type="ORF">SAMN05421541_108220</name>
</gene>
<sequence length="105" mass="11447">MSDEFAGEIFLTLANEGRLIVAPDEADSLIAGLEETIAILNERLTLLDLWRRAPGLGEMPPAVSGAMVDTVFADQLCPGRIERAARELPKYVAALRLARRELAVD</sequence>
<dbReference type="STRING" id="35752.SAMN05421541_108220"/>
<accession>A0A1I2HGJ6</accession>
<evidence type="ECO:0000313" key="1">
    <source>
        <dbReference type="EMBL" id="SFF29385.1"/>
    </source>
</evidence>
<organism evidence="1 2">
    <name type="scientific">Actinoplanes philippinensis</name>
    <dbReference type="NCBI Taxonomy" id="35752"/>
    <lineage>
        <taxon>Bacteria</taxon>
        <taxon>Bacillati</taxon>
        <taxon>Actinomycetota</taxon>
        <taxon>Actinomycetes</taxon>
        <taxon>Micromonosporales</taxon>
        <taxon>Micromonosporaceae</taxon>
        <taxon>Actinoplanes</taxon>
    </lineage>
</organism>
<dbReference type="EMBL" id="FONV01000008">
    <property type="protein sequence ID" value="SFF29385.1"/>
    <property type="molecule type" value="Genomic_DNA"/>
</dbReference>
<name>A0A1I2HGJ6_9ACTN</name>
<reference evidence="1 2" key="1">
    <citation type="submission" date="2016-10" db="EMBL/GenBank/DDBJ databases">
        <authorList>
            <person name="de Groot N.N."/>
        </authorList>
    </citation>
    <scope>NUCLEOTIDE SEQUENCE [LARGE SCALE GENOMIC DNA]</scope>
    <source>
        <strain evidence="1 2">DSM 43019</strain>
    </source>
</reference>
<dbReference type="AlphaFoldDB" id="A0A1I2HGJ6"/>
<evidence type="ECO:0000313" key="2">
    <source>
        <dbReference type="Proteomes" id="UP000199645"/>
    </source>
</evidence>